<dbReference type="GO" id="GO:0004657">
    <property type="term" value="F:proline dehydrogenase activity"/>
    <property type="evidence" value="ECO:0007669"/>
    <property type="project" value="UniProtKB-ARBA"/>
</dbReference>
<dbReference type="GO" id="GO:0006562">
    <property type="term" value="P:L-proline catabolic process"/>
    <property type="evidence" value="ECO:0007669"/>
    <property type="project" value="UniProtKB-ARBA"/>
</dbReference>
<evidence type="ECO:0000256" key="1">
    <source>
        <dbReference type="ARBA" id="ARBA00023002"/>
    </source>
</evidence>
<dbReference type="InterPro" id="IPR029041">
    <property type="entry name" value="FAD-linked_oxidoreductase-like"/>
</dbReference>
<evidence type="ECO:0000259" key="2">
    <source>
        <dbReference type="Pfam" id="PF01619"/>
    </source>
</evidence>
<dbReference type="SUPFAM" id="SSF51730">
    <property type="entry name" value="FAD-linked oxidoreductase"/>
    <property type="match status" value="1"/>
</dbReference>
<dbReference type="Gene3D" id="3.20.20.220">
    <property type="match status" value="1"/>
</dbReference>
<dbReference type="InterPro" id="IPR002872">
    <property type="entry name" value="Proline_DH_dom"/>
</dbReference>
<keyword evidence="4" id="KW-1185">Reference proteome</keyword>
<gene>
    <name evidence="3" type="ORF">CGZ93_06925</name>
</gene>
<name>A0A255H591_9ACTN</name>
<dbReference type="RefSeq" id="WP_094363423.1">
    <property type="nucleotide sequence ID" value="NZ_NMVQ01000009.1"/>
</dbReference>
<dbReference type="AlphaFoldDB" id="A0A255H591"/>
<protein>
    <submittedName>
        <fullName evidence="3">Proline dehydrogenase</fullName>
    </submittedName>
</protein>
<evidence type="ECO:0000313" key="4">
    <source>
        <dbReference type="Proteomes" id="UP000216311"/>
    </source>
</evidence>
<keyword evidence="1" id="KW-0560">Oxidoreductase</keyword>
<comment type="caution">
    <text evidence="3">The sequence shown here is derived from an EMBL/GenBank/DDBJ whole genome shotgun (WGS) entry which is preliminary data.</text>
</comment>
<dbReference type="EMBL" id="NMVQ01000009">
    <property type="protein sequence ID" value="OYO22777.1"/>
    <property type="molecule type" value="Genomic_DNA"/>
</dbReference>
<proteinExistence type="predicted"/>
<dbReference type="OrthoDB" id="9773461at2"/>
<accession>A0A255H591</accession>
<evidence type="ECO:0000313" key="3">
    <source>
        <dbReference type="EMBL" id="OYO22777.1"/>
    </source>
</evidence>
<reference evidence="3 4" key="1">
    <citation type="submission" date="2017-07" db="EMBL/GenBank/DDBJ databases">
        <title>Draft whole genome sequences of clinical Proprionibacteriaceae strains.</title>
        <authorList>
            <person name="Bernier A.-M."/>
            <person name="Bernard K."/>
            <person name="Domingo M.-C."/>
        </authorList>
    </citation>
    <scope>NUCLEOTIDE SEQUENCE [LARGE SCALE GENOMIC DNA]</scope>
    <source>
        <strain evidence="3 4">NML 130396</strain>
    </source>
</reference>
<feature type="domain" description="Proline dehydrogenase" evidence="2">
    <location>
        <begin position="54"/>
        <end position="290"/>
    </location>
</feature>
<sequence length="313" mass="33062">MLGSVVRTAARNGRLAALLAATPAGHALARRHLGLGNDEALPIARALADTERLVALEPLRHRSRTGSEVAAAAEGYRRLLAGLSEAGVEGTELSVRLSALSADADPGAAARAQLAGICTVAAELGHRVNLDPEGPRGARLGLDLAADLHREFGSLGVTLAAHLHRAELEAQRFSELGMRVRLVRLSVHPVPDAAHTDTGAVDLAYVRCLRTLMEGPATPVVATHDPRLLAIGADLVRRHGRGVGDQEFLLDHRMHPVDRRRLTAAGLLVRTNLSFGEDWSGYLARRLAEEPSGLAELPRGLVRTAGTGTGPGQ</sequence>
<dbReference type="Proteomes" id="UP000216311">
    <property type="component" value="Unassembled WGS sequence"/>
</dbReference>
<organism evidence="3 4">
    <name type="scientific">Enemella dayhoffiae</name>
    <dbReference type="NCBI Taxonomy" id="2016507"/>
    <lineage>
        <taxon>Bacteria</taxon>
        <taxon>Bacillati</taxon>
        <taxon>Actinomycetota</taxon>
        <taxon>Actinomycetes</taxon>
        <taxon>Propionibacteriales</taxon>
        <taxon>Propionibacteriaceae</taxon>
        <taxon>Enemella</taxon>
    </lineage>
</organism>
<dbReference type="Pfam" id="PF01619">
    <property type="entry name" value="Pro_dh"/>
    <property type="match status" value="1"/>
</dbReference>